<proteinExistence type="predicted"/>
<dbReference type="EMBL" id="JAPEUR010000094">
    <property type="protein sequence ID" value="KAJ4321490.1"/>
    <property type="molecule type" value="Genomic_DNA"/>
</dbReference>
<gene>
    <name evidence="1" type="ORF">N0V84_005292</name>
</gene>
<comment type="caution">
    <text evidence="1">The sequence shown here is derived from an EMBL/GenBank/DDBJ whole genome shotgun (WGS) entry which is preliminary data.</text>
</comment>
<evidence type="ECO:0000313" key="2">
    <source>
        <dbReference type="Proteomes" id="UP001140502"/>
    </source>
</evidence>
<organism evidence="1 2">
    <name type="scientific">Fusarium piperis</name>
    <dbReference type="NCBI Taxonomy" id="1435070"/>
    <lineage>
        <taxon>Eukaryota</taxon>
        <taxon>Fungi</taxon>
        <taxon>Dikarya</taxon>
        <taxon>Ascomycota</taxon>
        <taxon>Pezizomycotina</taxon>
        <taxon>Sordariomycetes</taxon>
        <taxon>Hypocreomycetidae</taxon>
        <taxon>Hypocreales</taxon>
        <taxon>Nectriaceae</taxon>
        <taxon>Fusarium</taxon>
        <taxon>Fusarium solani species complex</taxon>
    </lineage>
</organism>
<sequence length="260" mass="28631">MSALNTITRVLGPEYTFDPSVGFDGMDPGDHPCIGCLSKRHIDSRLYCVVDKDPLVCVCCKHYNQKCGAIPDELLGAAQWYWNTACGYFDRCPLNVSAPATAQQMSDRTELWRVITALDSCGSAWANIKDWHVDPPEISDASAAALHRLQELASIRELVSIMVLQSAGMNSSVSEIRARMDAAQPAYVRDDTKVQALLRALRGLDDAENKSVSNEKRARSLRYDMPDRLVDRMTTAYLADAPGPKCAVHYVGTPSCLSTE</sequence>
<protein>
    <submittedName>
        <fullName evidence="1">Uncharacterized protein</fullName>
    </submittedName>
</protein>
<evidence type="ECO:0000313" key="1">
    <source>
        <dbReference type="EMBL" id="KAJ4321490.1"/>
    </source>
</evidence>
<dbReference type="Proteomes" id="UP001140502">
    <property type="component" value="Unassembled WGS sequence"/>
</dbReference>
<dbReference type="AlphaFoldDB" id="A0A9W9BPM2"/>
<keyword evidence="2" id="KW-1185">Reference proteome</keyword>
<name>A0A9W9BPM2_9HYPO</name>
<reference evidence="1" key="1">
    <citation type="submission" date="2022-10" db="EMBL/GenBank/DDBJ databases">
        <title>Tapping the CABI collections for fungal endophytes: first genome assemblies for Collariella, Neodidymelliopsis, Ascochyta clinopodiicola, Didymella pomorum, Didymosphaeria variabile, Neocosmospora piperis and Neocucurbitaria cava.</title>
        <authorList>
            <person name="Hill R."/>
        </authorList>
    </citation>
    <scope>NUCLEOTIDE SEQUENCE</scope>
    <source>
        <strain evidence="1">IMI 366586</strain>
    </source>
</reference>
<accession>A0A9W9BPM2</accession>
<dbReference type="OrthoDB" id="4850838at2759"/>